<keyword evidence="1" id="KW-1133">Transmembrane helix</keyword>
<reference evidence="2" key="1">
    <citation type="submission" date="2021-01" db="EMBL/GenBank/DDBJ databases">
        <authorList>
            <consortium name="Genoscope - CEA"/>
            <person name="William W."/>
        </authorList>
    </citation>
    <scope>NUCLEOTIDE SEQUENCE</scope>
</reference>
<feature type="transmembrane region" description="Helical" evidence="1">
    <location>
        <begin position="262"/>
        <end position="279"/>
    </location>
</feature>
<comment type="caution">
    <text evidence="2">The sequence shown here is derived from an EMBL/GenBank/DDBJ whole genome shotgun (WGS) entry which is preliminary data.</text>
</comment>
<sequence>MDLEKLLFIIHVFILSRKLLTYVLKIGLFLLPALTLLGLVFIFLLQFREQYKQFLDIQSHEHFNNETIYIFNITDAELKEKNESYLSMRFTINQELLLISNDFQQKYNFSVSTKFIDVDFYNKDYYSILSLAPDLETMFIIDFLDFYQESNISLLNQQTNKKWSWDISEFARKNAVAYDQRLYATIETLFKCILGIFLQSIFASFYLKIPLACSPIIHLYELNCISECQNQELQAQEILEELPWLTKYLNILDRNHKLKKELLDASFQMFILLGFSQLFQFDVYSCSFQLLTKNHPEGLIERFFISFTLIEFWSFLFKRTRSSFYFVPKYIVLTYILFFYYFQSTIYGYYYLAFYICICSQCTIIFYFTLHFEIAALDWSDMSPYTPSFDRPRVCYTPLFSMTWSNDIPPFWTMFYPLCGRRYFQIQNLALVDNNQILLNNFLHQDDDIENDPVQVPNLVAQVALPQQQQPNQYAQINQQFVINADNILENQQPQQQNQPL</sequence>
<protein>
    <recommendedName>
        <fullName evidence="4">Transmembrane protein</fullName>
    </recommendedName>
</protein>
<accession>A0A8S1TGU0</accession>
<feature type="transmembrane region" description="Helical" evidence="1">
    <location>
        <begin position="299"/>
        <end position="317"/>
    </location>
</feature>
<gene>
    <name evidence="2" type="ORF">POCTA_138.1.T0230158</name>
</gene>
<dbReference type="Proteomes" id="UP000683925">
    <property type="component" value="Unassembled WGS sequence"/>
</dbReference>
<dbReference type="AlphaFoldDB" id="A0A8S1TGU0"/>
<feature type="transmembrane region" description="Helical" evidence="1">
    <location>
        <begin position="324"/>
        <end position="342"/>
    </location>
</feature>
<feature type="transmembrane region" description="Helical" evidence="1">
    <location>
        <begin position="20"/>
        <end position="45"/>
    </location>
</feature>
<evidence type="ECO:0000256" key="1">
    <source>
        <dbReference type="SAM" id="Phobius"/>
    </source>
</evidence>
<evidence type="ECO:0008006" key="4">
    <source>
        <dbReference type="Google" id="ProtNLM"/>
    </source>
</evidence>
<feature type="transmembrane region" description="Helical" evidence="1">
    <location>
        <begin position="348"/>
        <end position="370"/>
    </location>
</feature>
<dbReference type="EMBL" id="CAJJDP010000023">
    <property type="protein sequence ID" value="CAD8150089.1"/>
    <property type="molecule type" value="Genomic_DNA"/>
</dbReference>
<proteinExistence type="predicted"/>
<keyword evidence="1" id="KW-0472">Membrane</keyword>
<keyword evidence="3" id="KW-1185">Reference proteome</keyword>
<organism evidence="2 3">
    <name type="scientific">Paramecium octaurelia</name>
    <dbReference type="NCBI Taxonomy" id="43137"/>
    <lineage>
        <taxon>Eukaryota</taxon>
        <taxon>Sar</taxon>
        <taxon>Alveolata</taxon>
        <taxon>Ciliophora</taxon>
        <taxon>Intramacronucleata</taxon>
        <taxon>Oligohymenophorea</taxon>
        <taxon>Peniculida</taxon>
        <taxon>Parameciidae</taxon>
        <taxon>Paramecium</taxon>
    </lineage>
</organism>
<evidence type="ECO:0000313" key="3">
    <source>
        <dbReference type="Proteomes" id="UP000683925"/>
    </source>
</evidence>
<dbReference type="OrthoDB" id="289147at2759"/>
<evidence type="ECO:0000313" key="2">
    <source>
        <dbReference type="EMBL" id="CAD8150089.1"/>
    </source>
</evidence>
<name>A0A8S1TGU0_PAROT</name>
<keyword evidence="1" id="KW-0812">Transmembrane</keyword>